<name>A0A8K0P6Z6_LADFU</name>
<dbReference type="GO" id="GO:0004222">
    <property type="term" value="F:metalloendopeptidase activity"/>
    <property type="evidence" value="ECO:0007669"/>
    <property type="project" value="InterPro"/>
</dbReference>
<dbReference type="SUPFAM" id="SSF55486">
    <property type="entry name" value="Metalloproteases ('zincins'), catalytic domain"/>
    <property type="match status" value="1"/>
</dbReference>
<dbReference type="GO" id="GO:0016485">
    <property type="term" value="P:protein processing"/>
    <property type="evidence" value="ECO:0007669"/>
    <property type="project" value="TreeGrafter"/>
</dbReference>
<dbReference type="PANTHER" id="PTHR11733:SF228">
    <property type="entry name" value="PROTEIN GONE EARLY"/>
    <property type="match status" value="1"/>
</dbReference>
<proteinExistence type="predicted"/>
<dbReference type="PANTHER" id="PTHR11733">
    <property type="entry name" value="ZINC METALLOPROTEASE FAMILY M13 NEPRILYSIN-RELATED"/>
    <property type="match status" value="1"/>
</dbReference>
<reference evidence="2" key="2">
    <citation type="submission" date="2017-10" db="EMBL/GenBank/DDBJ databases">
        <title>Ladona fulva Genome sequencing and assembly.</title>
        <authorList>
            <person name="Murali S."/>
            <person name="Richards S."/>
            <person name="Bandaranaike D."/>
            <person name="Bellair M."/>
            <person name="Blankenburg K."/>
            <person name="Chao H."/>
            <person name="Dinh H."/>
            <person name="Doddapaneni H."/>
            <person name="Dugan-Rocha S."/>
            <person name="Elkadiri S."/>
            <person name="Gnanaolivu R."/>
            <person name="Hernandez B."/>
            <person name="Skinner E."/>
            <person name="Javaid M."/>
            <person name="Lee S."/>
            <person name="Li M."/>
            <person name="Ming W."/>
            <person name="Munidasa M."/>
            <person name="Muniz J."/>
            <person name="Nguyen L."/>
            <person name="Hughes D."/>
            <person name="Osuji N."/>
            <person name="Pu L.-L."/>
            <person name="Puazo M."/>
            <person name="Qu C."/>
            <person name="Quiroz J."/>
            <person name="Raj R."/>
            <person name="Weissenberger G."/>
            <person name="Xin Y."/>
            <person name="Zou X."/>
            <person name="Han Y."/>
            <person name="Worley K."/>
            <person name="Muzny D."/>
            <person name="Gibbs R."/>
        </authorList>
    </citation>
    <scope>NUCLEOTIDE SEQUENCE</scope>
    <source>
        <strain evidence="2">Sampled in the wild</strain>
    </source>
</reference>
<comment type="caution">
    <text evidence="2">The sequence shown here is derived from an EMBL/GenBank/DDBJ whole genome shotgun (WGS) entry which is preliminary data.</text>
</comment>
<dbReference type="OrthoDB" id="7867452at2759"/>
<dbReference type="InterPro" id="IPR024079">
    <property type="entry name" value="MetalloPept_cat_dom_sf"/>
</dbReference>
<dbReference type="InterPro" id="IPR042089">
    <property type="entry name" value="Peptidase_M13_dom_2"/>
</dbReference>
<evidence type="ECO:0000313" key="3">
    <source>
        <dbReference type="Proteomes" id="UP000792457"/>
    </source>
</evidence>
<dbReference type="InterPro" id="IPR018497">
    <property type="entry name" value="Peptidase_M13_C"/>
</dbReference>
<feature type="non-terminal residue" evidence="2">
    <location>
        <position position="257"/>
    </location>
</feature>
<dbReference type="Proteomes" id="UP000792457">
    <property type="component" value="Unassembled WGS sequence"/>
</dbReference>
<dbReference type="Pfam" id="PF01431">
    <property type="entry name" value="Peptidase_M13"/>
    <property type="match status" value="1"/>
</dbReference>
<dbReference type="Gene3D" id="1.10.1380.10">
    <property type="entry name" value="Neutral endopeptidase , domain2"/>
    <property type="match status" value="1"/>
</dbReference>
<protein>
    <recommendedName>
        <fullName evidence="1">Peptidase M13 C-terminal domain-containing protein</fullName>
    </recommendedName>
</protein>
<feature type="domain" description="Peptidase M13 C-terminal" evidence="1">
    <location>
        <begin position="79"/>
        <end position="242"/>
    </location>
</feature>
<dbReference type="InterPro" id="IPR000718">
    <property type="entry name" value="Peptidase_M13"/>
</dbReference>
<keyword evidence="3" id="KW-1185">Reference proteome</keyword>
<dbReference type="GO" id="GO:0005886">
    <property type="term" value="C:plasma membrane"/>
    <property type="evidence" value="ECO:0007669"/>
    <property type="project" value="TreeGrafter"/>
</dbReference>
<organism evidence="2 3">
    <name type="scientific">Ladona fulva</name>
    <name type="common">Scarce chaser dragonfly</name>
    <name type="synonym">Libellula fulva</name>
    <dbReference type="NCBI Taxonomy" id="123851"/>
    <lineage>
        <taxon>Eukaryota</taxon>
        <taxon>Metazoa</taxon>
        <taxon>Ecdysozoa</taxon>
        <taxon>Arthropoda</taxon>
        <taxon>Hexapoda</taxon>
        <taxon>Insecta</taxon>
        <taxon>Pterygota</taxon>
        <taxon>Palaeoptera</taxon>
        <taxon>Odonata</taxon>
        <taxon>Epiprocta</taxon>
        <taxon>Anisoptera</taxon>
        <taxon>Libelluloidea</taxon>
        <taxon>Libellulidae</taxon>
        <taxon>Ladona</taxon>
    </lineage>
</organism>
<evidence type="ECO:0000259" key="1">
    <source>
        <dbReference type="Pfam" id="PF01431"/>
    </source>
</evidence>
<gene>
    <name evidence="2" type="ORF">J437_LFUL005273</name>
</gene>
<dbReference type="PROSITE" id="PS51885">
    <property type="entry name" value="NEPRILYSIN"/>
    <property type="match status" value="1"/>
</dbReference>
<sequence>MTIQVGYPDSALEESFMEEKHNKMFVQKNDFFQNILYGIAFRREVMEQQLLSTSSGYKGRSIPQEGFSNWDEEGFSSRAIYEGGANRVFVPHQILIPPFFEPGYPRAVLYGTIGVEIAEAVTEGLLAEDLSSDVNKLHEPVEVHSSATTSFIEPLPPFAEETANCIKKTVVEKDLATMDVANRTVLDTFVQVNAVRLSSQALAHVSVESPHVHQPALEDFESEQIFFLSYGQKICTLMTPQELDALDTIGKSLRDSV</sequence>
<dbReference type="EMBL" id="KZ308993">
    <property type="protein sequence ID" value="KAG8236166.1"/>
    <property type="molecule type" value="Genomic_DNA"/>
</dbReference>
<reference evidence="2" key="1">
    <citation type="submission" date="2013-04" db="EMBL/GenBank/DDBJ databases">
        <authorList>
            <person name="Qu J."/>
            <person name="Murali S.C."/>
            <person name="Bandaranaike D."/>
            <person name="Bellair M."/>
            <person name="Blankenburg K."/>
            <person name="Chao H."/>
            <person name="Dinh H."/>
            <person name="Doddapaneni H."/>
            <person name="Downs B."/>
            <person name="Dugan-Rocha S."/>
            <person name="Elkadiri S."/>
            <person name="Gnanaolivu R.D."/>
            <person name="Hernandez B."/>
            <person name="Javaid M."/>
            <person name="Jayaseelan J.C."/>
            <person name="Lee S."/>
            <person name="Li M."/>
            <person name="Ming W."/>
            <person name="Munidasa M."/>
            <person name="Muniz J."/>
            <person name="Nguyen L."/>
            <person name="Ongeri F."/>
            <person name="Osuji N."/>
            <person name="Pu L.-L."/>
            <person name="Puazo M."/>
            <person name="Qu C."/>
            <person name="Quiroz J."/>
            <person name="Raj R."/>
            <person name="Weissenberger G."/>
            <person name="Xin Y."/>
            <person name="Zou X."/>
            <person name="Han Y."/>
            <person name="Richards S."/>
            <person name="Worley K."/>
            <person name="Muzny D."/>
            <person name="Gibbs R."/>
        </authorList>
    </citation>
    <scope>NUCLEOTIDE SEQUENCE</scope>
    <source>
        <strain evidence="2">Sampled in the wild</strain>
    </source>
</reference>
<accession>A0A8K0P6Z6</accession>
<evidence type="ECO:0000313" key="2">
    <source>
        <dbReference type="EMBL" id="KAG8236166.1"/>
    </source>
</evidence>
<dbReference type="AlphaFoldDB" id="A0A8K0P6Z6"/>
<dbReference type="Gene3D" id="3.40.390.10">
    <property type="entry name" value="Collagenase (Catalytic Domain)"/>
    <property type="match status" value="1"/>
</dbReference>